<dbReference type="InterPro" id="IPR011852">
    <property type="entry name" value="TRAP_TAXI"/>
</dbReference>
<evidence type="ECO:0000256" key="1">
    <source>
        <dbReference type="SAM" id="SignalP"/>
    </source>
</evidence>
<dbReference type="Pfam" id="PF16868">
    <property type="entry name" value="NMT1_3"/>
    <property type="match status" value="1"/>
</dbReference>
<accession>A0ABT5TFF6</accession>
<dbReference type="PANTHER" id="PTHR42941:SF1">
    <property type="entry name" value="SLL1037 PROTEIN"/>
    <property type="match status" value="1"/>
</dbReference>
<evidence type="ECO:0000313" key="2">
    <source>
        <dbReference type="EMBL" id="MDD7973669.1"/>
    </source>
</evidence>
<dbReference type="PANTHER" id="PTHR42941">
    <property type="entry name" value="SLL1037 PROTEIN"/>
    <property type="match status" value="1"/>
</dbReference>
<dbReference type="SUPFAM" id="SSF53850">
    <property type="entry name" value="Periplasmic binding protein-like II"/>
    <property type="match status" value="1"/>
</dbReference>
<protein>
    <submittedName>
        <fullName evidence="2">TAXI family TRAP transporter solute-binding subunit</fullName>
    </submittedName>
</protein>
<dbReference type="CDD" id="cd13520">
    <property type="entry name" value="PBP2_TAXI_TRAP"/>
    <property type="match status" value="1"/>
</dbReference>
<evidence type="ECO:0000313" key="3">
    <source>
        <dbReference type="Proteomes" id="UP001431784"/>
    </source>
</evidence>
<dbReference type="RefSeq" id="WP_274354334.1">
    <property type="nucleotide sequence ID" value="NZ_JAQZSM010000046.1"/>
</dbReference>
<gene>
    <name evidence="2" type="ORF">PUT78_21650</name>
</gene>
<dbReference type="Proteomes" id="UP001431784">
    <property type="component" value="Unassembled WGS sequence"/>
</dbReference>
<dbReference type="Gene3D" id="3.40.190.10">
    <property type="entry name" value="Periplasmic binding protein-like II"/>
    <property type="match status" value="2"/>
</dbReference>
<keyword evidence="3" id="KW-1185">Reference proteome</keyword>
<organism evidence="2 3">
    <name type="scientific">Roseinatronobacter alkalisoli</name>
    <dbReference type="NCBI Taxonomy" id="3028235"/>
    <lineage>
        <taxon>Bacteria</taxon>
        <taxon>Pseudomonadati</taxon>
        <taxon>Pseudomonadota</taxon>
        <taxon>Alphaproteobacteria</taxon>
        <taxon>Rhodobacterales</taxon>
        <taxon>Paracoccaceae</taxon>
        <taxon>Roseinatronobacter</taxon>
    </lineage>
</organism>
<feature type="chain" id="PRO_5045604343" evidence="1">
    <location>
        <begin position="22"/>
        <end position="319"/>
    </location>
</feature>
<dbReference type="EMBL" id="JAQZSM010000046">
    <property type="protein sequence ID" value="MDD7973669.1"/>
    <property type="molecule type" value="Genomic_DNA"/>
</dbReference>
<proteinExistence type="predicted"/>
<feature type="signal peptide" evidence="1">
    <location>
        <begin position="1"/>
        <end position="21"/>
    </location>
</feature>
<sequence>MIYRLAAIATTATLLTAPVQAQELSIVTGGTGGVYFPIGGGLAEIINRHIEGATASAEVTGASVENIALISRGDSDMGLTQGDTVYQAFHGEGAFEGRQIPEMRILAAIYPSAMQLVTLADSGIESINDLAGERVAVGPPGSGTELLTRVILDANGIAFDDFSPQRLNLNEAGDALRDGDIVAAFMLAGPPTPAIMNLAFTRSIRMIPFSEEQIEAAVSIEPTLAPYTLRAGLYEGVDEGVLTISQPNVLITHADMDEDMAFNIVKALFENLDELIAVHPAAIDTTIEFTMDAAPIPFHAGAARYFEGLGIELRHHQRP</sequence>
<comment type="caution">
    <text evidence="2">The sequence shown here is derived from an EMBL/GenBank/DDBJ whole genome shotgun (WGS) entry which is preliminary data.</text>
</comment>
<keyword evidence="1" id="KW-0732">Signal</keyword>
<name>A0ABT5TFF6_9RHOB</name>
<reference evidence="2" key="1">
    <citation type="submission" date="2023-02" db="EMBL/GenBank/DDBJ databases">
        <title>Description of Roseinatronobacter alkalisoli sp. nov., an alkaliphilic bacerium isolated from soda soil.</title>
        <authorList>
            <person name="Wei W."/>
        </authorList>
    </citation>
    <scope>NUCLEOTIDE SEQUENCE</scope>
    <source>
        <strain evidence="2">HJB301</strain>
    </source>
</reference>
<dbReference type="NCBIfam" id="TIGR02122">
    <property type="entry name" value="TRAP_TAXI"/>
    <property type="match status" value="1"/>
</dbReference>